<evidence type="ECO:0008006" key="3">
    <source>
        <dbReference type="Google" id="ProtNLM"/>
    </source>
</evidence>
<dbReference type="OrthoDB" id="1001820at2759"/>
<reference evidence="1 2" key="1">
    <citation type="journal article" date="2019" name="Genome Biol. Evol.">
        <title>Insights into the evolution of the New World diploid cottons (Gossypium, subgenus Houzingenia) based on genome sequencing.</title>
        <authorList>
            <person name="Grover C.E."/>
            <person name="Arick M.A. 2nd"/>
            <person name="Thrash A."/>
            <person name="Conover J.L."/>
            <person name="Sanders W.S."/>
            <person name="Peterson D.G."/>
            <person name="Frelichowski J.E."/>
            <person name="Scheffler J.A."/>
            <person name="Scheffler B.E."/>
            <person name="Wendel J.F."/>
        </authorList>
    </citation>
    <scope>NUCLEOTIDE SEQUENCE [LARGE SCALE GENOMIC DNA]</scope>
    <source>
        <strain evidence="1">57</strain>
        <tissue evidence="1">Leaf</tissue>
    </source>
</reference>
<dbReference type="EMBL" id="JABFAB010000003">
    <property type="protein sequence ID" value="MBA0643810.1"/>
    <property type="molecule type" value="Genomic_DNA"/>
</dbReference>
<feature type="non-terminal residue" evidence="1">
    <location>
        <position position="88"/>
    </location>
</feature>
<comment type="caution">
    <text evidence="1">The sequence shown here is derived from an EMBL/GenBank/DDBJ whole genome shotgun (WGS) entry which is preliminary data.</text>
</comment>
<gene>
    <name evidence="1" type="ORF">Goklo_028068</name>
</gene>
<proteinExistence type="predicted"/>
<organism evidence="1 2">
    <name type="scientific">Gossypium klotzschianum</name>
    <dbReference type="NCBI Taxonomy" id="34286"/>
    <lineage>
        <taxon>Eukaryota</taxon>
        <taxon>Viridiplantae</taxon>
        <taxon>Streptophyta</taxon>
        <taxon>Embryophyta</taxon>
        <taxon>Tracheophyta</taxon>
        <taxon>Spermatophyta</taxon>
        <taxon>Magnoliopsida</taxon>
        <taxon>eudicotyledons</taxon>
        <taxon>Gunneridae</taxon>
        <taxon>Pentapetalae</taxon>
        <taxon>rosids</taxon>
        <taxon>malvids</taxon>
        <taxon>Malvales</taxon>
        <taxon>Malvaceae</taxon>
        <taxon>Malvoideae</taxon>
        <taxon>Gossypium</taxon>
    </lineage>
</organism>
<evidence type="ECO:0000313" key="2">
    <source>
        <dbReference type="Proteomes" id="UP000593573"/>
    </source>
</evidence>
<name>A0A7J8U086_9ROSI</name>
<dbReference type="Proteomes" id="UP000593573">
    <property type="component" value="Unassembled WGS sequence"/>
</dbReference>
<protein>
    <recommendedName>
        <fullName evidence="3">RNase H type-1 domain-containing protein</fullName>
    </recommendedName>
</protein>
<sequence>MLVQGRHYDKVLVQTDNMEVIGAIKESLSKSSNSALIRHISQLLQNRKVGPLNIFLENKILKLIVLPNWHLIEGRNYNYSKILFLNTF</sequence>
<dbReference type="AlphaFoldDB" id="A0A7J8U086"/>
<accession>A0A7J8U086</accession>
<evidence type="ECO:0000313" key="1">
    <source>
        <dbReference type="EMBL" id="MBA0643810.1"/>
    </source>
</evidence>
<keyword evidence="2" id="KW-1185">Reference proteome</keyword>